<comment type="subcellular location">
    <subcellularLocation>
        <location evidence="1 7">Nucleus</location>
    </subcellularLocation>
</comment>
<evidence type="ECO:0000256" key="1">
    <source>
        <dbReference type="ARBA" id="ARBA00004123"/>
    </source>
</evidence>
<evidence type="ECO:0000256" key="2">
    <source>
        <dbReference type="ARBA" id="ARBA00022478"/>
    </source>
</evidence>
<evidence type="ECO:0000259" key="10">
    <source>
        <dbReference type="PROSITE" id="PS51133"/>
    </source>
</evidence>
<dbReference type="EMBL" id="BRYB01000793">
    <property type="protein sequence ID" value="GMI37811.1"/>
    <property type="molecule type" value="Genomic_DNA"/>
</dbReference>
<protein>
    <recommendedName>
        <fullName evidence="7">DNA-directed RNA polymerase subunit</fullName>
    </recommendedName>
</protein>
<keyword evidence="2 7" id="KW-0240">DNA-directed RNA polymerase</keyword>
<comment type="caution">
    <text evidence="11">The sequence shown here is derived from an EMBL/GenBank/DDBJ whole genome shotgun (WGS) entry which is preliminary data.</text>
</comment>
<dbReference type="Proteomes" id="UP001165060">
    <property type="component" value="Unassembled WGS sequence"/>
</dbReference>
<evidence type="ECO:0000256" key="8">
    <source>
        <dbReference type="PROSITE-ProRule" id="PRU00472"/>
    </source>
</evidence>
<dbReference type="SMART" id="SM00661">
    <property type="entry name" value="RPOL9"/>
    <property type="match status" value="1"/>
</dbReference>
<dbReference type="PIRSF" id="PIRSF005586">
    <property type="entry name" value="RNApol_RpoM"/>
    <property type="match status" value="1"/>
</dbReference>
<reference evidence="11 12" key="1">
    <citation type="journal article" date="2023" name="Commun. Biol.">
        <title>Genome analysis of Parmales, the sister group of diatoms, reveals the evolutionary specialization of diatoms from phago-mixotrophs to photoautotrophs.</title>
        <authorList>
            <person name="Ban H."/>
            <person name="Sato S."/>
            <person name="Yoshikawa S."/>
            <person name="Yamada K."/>
            <person name="Nakamura Y."/>
            <person name="Ichinomiya M."/>
            <person name="Sato N."/>
            <person name="Blanc-Mathieu R."/>
            <person name="Endo H."/>
            <person name="Kuwata A."/>
            <person name="Ogata H."/>
        </authorList>
    </citation>
    <scope>NUCLEOTIDE SEQUENCE [LARGE SCALE GENOMIC DNA]</scope>
</reference>
<dbReference type="PROSITE" id="PS00466">
    <property type="entry name" value="ZF_TFIIS_1"/>
    <property type="match status" value="1"/>
</dbReference>
<dbReference type="PANTHER" id="PTHR11239">
    <property type="entry name" value="DNA-DIRECTED RNA POLYMERASE"/>
    <property type="match status" value="1"/>
</dbReference>
<evidence type="ECO:0000256" key="7">
    <source>
        <dbReference type="PIRNR" id="PIRNR005586"/>
    </source>
</evidence>
<comment type="function">
    <text evidence="7">DNA-dependent RNA polymerase catalyzes the transcription of DNA into RNA using the four ribonucleoside triphosphates as substrates.</text>
</comment>
<evidence type="ECO:0000256" key="5">
    <source>
        <dbReference type="ARBA" id="ARBA00022833"/>
    </source>
</evidence>
<name>A0ABQ6N218_9STRA</name>
<dbReference type="PROSITE" id="PS51133">
    <property type="entry name" value="ZF_TFIIS_2"/>
    <property type="match status" value="1"/>
</dbReference>
<evidence type="ECO:0000256" key="4">
    <source>
        <dbReference type="ARBA" id="ARBA00022771"/>
    </source>
</evidence>
<evidence type="ECO:0000313" key="12">
    <source>
        <dbReference type="Proteomes" id="UP001165060"/>
    </source>
</evidence>
<keyword evidence="4 8" id="KW-0863">Zinc-finger</keyword>
<evidence type="ECO:0000256" key="6">
    <source>
        <dbReference type="ARBA" id="ARBA00023242"/>
    </source>
</evidence>
<dbReference type="PANTHER" id="PTHR11239:SF12">
    <property type="entry name" value="DNA-DIRECTED RNA POLYMERASE III SUBUNIT RPC10"/>
    <property type="match status" value="1"/>
</dbReference>
<organism evidence="11 12">
    <name type="scientific">Tetraparma gracilis</name>
    <dbReference type="NCBI Taxonomy" id="2962635"/>
    <lineage>
        <taxon>Eukaryota</taxon>
        <taxon>Sar</taxon>
        <taxon>Stramenopiles</taxon>
        <taxon>Ochrophyta</taxon>
        <taxon>Bolidophyceae</taxon>
        <taxon>Parmales</taxon>
        <taxon>Triparmaceae</taxon>
        <taxon>Tetraparma</taxon>
    </lineage>
</organism>
<keyword evidence="7 9" id="KW-0804">Transcription</keyword>
<comment type="similarity">
    <text evidence="7 9">Belongs to the archaeal rpoM/eukaryotic RPA12/RPB9/RPC11 RNA polymerase family.</text>
</comment>
<evidence type="ECO:0000256" key="3">
    <source>
        <dbReference type="ARBA" id="ARBA00022723"/>
    </source>
</evidence>
<keyword evidence="3 9" id="KW-0479">Metal-binding</keyword>
<dbReference type="SUPFAM" id="SSF57783">
    <property type="entry name" value="Zinc beta-ribbon"/>
    <property type="match status" value="1"/>
</dbReference>
<dbReference type="InterPro" id="IPR001222">
    <property type="entry name" value="Znf_TFIIS"/>
</dbReference>
<keyword evidence="6 7" id="KW-0539">Nucleus</keyword>
<proteinExistence type="inferred from homology"/>
<dbReference type="SMART" id="SM00440">
    <property type="entry name" value="ZnF_C2C2"/>
    <property type="match status" value="1"/>
</dbReference>
<accession>A0ABQ6N218</accession>
<keyword evidence="5" id="KW-0862">Zinc</keyword>
<dbReference type="InterPro" id="IPR012164">
    <property type="entry name" value="Rpa12/Rpb9/Rpc10/TFS"/>
</dbReference>
<keyword evidence="12" id="KW-1185">Reference proteome</keyword>
<gene>
    <name evidence="11" type="ORF">TeGR_g14370</name>
</gene>
<dbReference type="InterPro" id="IPR001529">
    <property type="entry name" value="Zn_ribbon_RPB9"/>
</dbReference>
<evidence type="ECO:0000256" key="9">
    <source>
        <dbReference type="RuleBase" id="RU003474"/>
    </source>
</evidence>
<sequence length="102" mass="11863">MWFCPFCSNILQVEPTRFVCGTCPYQQPISSSRKQRFPQTRKRVDDVLGGAEAWDNVDQTDATCPKCNNPKAYFQQLQIRSADEPMSVFYKCTDCSHQWCQR</sequence>
<dbReference type="CDD" id="cd10509">
    <property type="entry name" value="Zn-ribbon_RPC11"/>
    <property type="match status" value="1"/>
</dbReference>
<dbReference type="Gene3D" id="2.20.25.10">
    <property type="match status" value="1"/>
</dbReference>
<feature type="domain" description="TFIIS-type" evidence="10">
    <location>
        <begin position="60"/>
        <end position="100"/>
    </location>
</feature>
<dbReference type="Pfam" id="PF01096">
    <property type="entry name" value="Zn_ribbon_TFIIS"/>
    <property type="match status" value="1"/>
</dbReference>
<evidence type="ECO:0000313" key="11">
    <source>
        <dbReference type="EMBL" id="GMI37811.1"/>
    </source>
</evidence>
<dbReference type="InterPro" id="IPR034014">
    <property type="entry name" value="Zn_ribbon_RPC11_C"/>
</dbReference>